<reference evidence="2 3" key="1">
    <citation type="submission" date="2018-08" db="EMBL/GenBank/DDBJ databases">
        <title>Meiothermus cateniformans JCM 15151 genome sequencing project.</title>
        <authorList>
            <person name="Da Costa M.S."/>
            <person name="Albuquerque L."/>
            <person name="Raposo P."/>
            <person name="Froufe H.J.C."/>
            <person name="Barroso C.S."/>
            <person name="Egas C."/>
        </authorList>
    </citation>
    <scope>NUCLEOTIDE SEQUENCE [LARGE SCALE GENOMIC DNA]</scope>
    <source>
        <strain evidence="2 3">JCM 15151</strain>
    </source>
</reference>
<evidence type="ECO:0000313" key="2">
    <source>
        <dbReference type="EMBL" id="RIH79407.1"/>
    </source>
</evidence>
<dbReference type="Proteomes" id="UP000266089">
    <property type="component" value="Unassembled WGS sequence"/>
</dbReference>
<sequence>MKHYLLAGIAILGLLGGCSSPPQAKLQASIGTYNASTAGRSYVLVLRPQQQPNSITVNVSGPGGYSESIALQNATSRTPSGVWWQVGWNAGPTLSSGTYTFSALIDGQTEQVSVQVDASSTLARPTVSIGSNPTTRSVTASWNQVPGAGAFLVRLVNRTTGGVVASARVTSLSTTFSSLNLNTSDSYAVEVYAASSNIANDPPLVTGQFNMSLGESANFTVSPAP</sequence>
<protein>
    <recommendedName>
        <fullName evidence="4">Fibronectin type-III domain-containing protein</fullName>
    </recommendedName>
</protein>
<evidence type="ECO:0008006" key="4">
    <source>
        <dbReference type="Google" id="ProtNLM"/>
    </source>
</evidence>
<dbReference type="AlphaFoldDB" id="A0A399E3W3"/>
<dbReference type="InterPro" id="IPR013783">
    <property type="entry name" value="Ig-like_fold"/>
</dbReference>
<keyword evidence="1" id="KW-0732">Signal</keyword>
<dbReference type="SUPFAM" id="SSF49265">
    <property type="entry name" value="Fibronectin type III"/>
    <property type="match status" value="1"/>
</dbReference>
<organism evidence="2 3">
    <name type="scientific">Meiothermus taiwanensis</name>
    <dbReference type="NCBI Taxonomy" id="172827"/>
    <lineage>
        <taxon>Bacteria</taxon>
        <taxon>Thermotogati</taxon>
        <taxon>Deinococcota</taxon>
        <taxon>Deinococci</taxon>
        <taxon>Thermales</taxon>
        <taxon>Thermaceae</taxon>
        <taxon>Meiothermus</taxon>
    </lineage>
</organism>
<name>A0A399E3W3_9DEIN</name>
<feature type="signal peptide" evidence="1">
    <location>
        <begin position="1"/>
        <end position="24"/>
    </location>
</feature>
<proteinExistence type="predicted"/>
<dbReference type="Gene3D" id="2.60.40.10">
    <property type="entry name" value="Immunoglobulins"/>
    <property type="match status" value="1"/>
</dbReference>
<dbReference type="RefSeq" id="WP_223299831.1">
    <property type="nucleotide sequence ID" value="NZ_JBHSXZ010000009.1"/>
</dbReference>
<gene>
    <name evidence="2" type="ORF">Mcate_00404</name>
</gene>
<evidence type="ECO:0000313" key="3">
    <source>
        <dbReference type="Proteomes" id="UP000266089"/>
    </source>
</evidence>
<feature type="chain" id="PRO_5017484265" description="Fibronectin type-III domain-containing protein" evidence="1">
    <location>
        <begin position="25"/>
        <end position="225"/>
    </location>
</feature>
<accession>A0A399E3W3</accession>
<dbReference type="EMBL" id="QWKX01000006">
    <property type="protein sequence ID" value="RIH79407.1"/>
    <property type="molecule type" value="Genomic_DNA"/>
</dbReference>
<evidence type="ECO:0000256" key="1">
    <source>
        <dbReference type="SAM" id="SignalP"/>
    </source>
</evidence>
<dbReference type="InterPro" id="IPR036116">
    <property type="entry name" value="FN3_sf"/>
</dbReference>
<comment type="caution">
    <text evidence="2">The sequence shown here is derived from an EMBL/GenBank/DDBJ whole genome shotgun (WGS) entry which is preliminary data.</text>
</comment>
<dbReference type="PROSITE" id="PS51257">
    <property type="entry name" value="PROKAR_LIPOPROTEIN"/>
    <property type="match status" value="1"/>
</dbReference>